<keyword evidence="3" id="KW-1185">Reference proteome</keyword>
<dbReference type="SUPFAM" id="SSF47413">
    <property type="entry name" value="lambda repressor-like DNA-binding domains"/>
    <property type="match status" value="1"/>
</dbReference>
<evidence type="ECO:0000313" key="3">
    <source>
        <dbReference type="Proteomes" id="UP001595807"/>
    </source>
</evidence>
<dbReference type="NCBIfam" id="TIGR01716">
    <property type="entry name" value="RGG_Cterm"/>
    <property type="match status" value="1"/>
</dbReference>
<dbReference type="PROSITE" id="PS50943">
    <property type="entry name" value="HTH_CROC1"/>
    <property type="match status" value="1"/>
</dbReference>
<proteinExistence type="predicted"/>
<comment type="caution">
    <text evidence="2">The sequence shown here is derived from an EMBL/GenBank/DDBJ whole genome shotgun (WGS) entry which is preliminary data.</text>
</comment>
<dbReference type="InterPro" id="IPR053163">
    <property type="entry name" value="HTH-type_regulator_Rgg"/>
</dbReference>
<evidence type="ECO:0000259" key="1">
    <source>
        <dbReference type="PROSITE" id="PS50943"/>
    </source>
</evidence>
<gene>
    <name evidence="2" type="ORF">ACFORF_09045</name>
</gene>
<dbReference type="InterPro" id="IPR010982">
    <property type="entry name" value="Lambda_DNA-bd_dom_sf"/>
</dbReference>
<protein>
    <submittedName>
        <fullName evidence="2">Helix-turn-helix domain-containing protein</fullName>
    </submittedName>
</protein>
<organism evidence="2 3">
    <name type="scientific">Streptococcus caprae</name>
    <dbReference type="NCBI Taxonomy" id="1640501"/>
    <lineage>
        <taxon>Bacteria</taxon>
        <taxon>Bacillati</taxon>
        <taxon>Bacillota</taxon>
        <taxon>Bacilli</taxon>
        <taxon>Lactobacillales</taxon>
        <taxon>Streptococcaceae</taxon>
        <taxon>Streptococcus</taxon>
    </lineage>
</organism>
<sequence>MTQENQSKLTFGKVYRQMRQARGFSINQLEDDHVSKSMISKFERGVSDLSATRLLHLISKLNITPSEFFSYHKDYQQSDLEVLVRQFYDAYFAKEVAQLLNLISRCQLLDQTNPGQTYFYLETMIWQGLDNLGYTELPLDFETNKKEVFDYLFSCEQWFYLEFHLFGNLTEKLSLNQLVQFSQPVLEKLDYYRKSPYNAVTDSILTTILYQACLENRPDIGKTYANIIARLDINELDFTSRIFFKFFLGCYYRYLTDEHSKGQALIDKAKEILFDLECHGRLDYLNQLEQDLYSSKIR</sequence>
<accession>A0ABV8CY16</accession>
<dbReference type="EMBL" id="JBHRZV010000051">
    <property type="protein sequence ID" value="MFC3928703.1"/>
    <property type="molecule type" value="Genomic_DNA"/>
</dbReference>
<dbReference type="Proteomes" id="UP001595807">
    <property type="component" value="Unassembled WGS sequence"/>
</dbReference>
<dbReference type="Pfam" id="PF01381">
    <property type="entry name" value="HTH_3"/>
    <property type="match status" value="1"/>
</dbReference>
<dbReference type="InterPro" id="IPR010057">
    <property type="entry name" value="Transcription_activator_Rgg_C"/>
</dbReference>
<dbReference type="Pfam" id="PF21259">
    <property type="entry name" value="Rgg_C"/>
    <property type="match status" value="1"/>
</dbReference>
<dbReference type="PANTHER" id="PTHR37038:SF12">
    <property type="entry name" value="TRANSCRIPTIONAL REGULATOR"/>
    <property type="match status" value="1"/>
</dbReference>
<dbReference type="RefSeq" id="WP_380427505.1">
    <property type="nucleotide sequence ID" value="NZ_JBHRZV010000051.1"/>
</dbReference>
<dbReference type="InterPro" id="IPR001387">
    <property type="entry name" value="Cro/C1-type_HTH"/>
</dbReference>
<reference evidence="3" key="1">
    <citation type="journal article" date="2019" name="Int. J. Syst. Evol. Microbiol.">
        <title>The Global Catalogue of Microorganisms (GCM) 10K type strain sequencing project: providing services to taxonomists for standard genome sequencing and annotation.</title>
        <authorList>
            <consortium name="The Broad Institute Genomics Platform"/>
            <consortium name="The Broad Institute Genome Sequencing Center for Infectious Disease"/>
            <person name="Wu L."/>
            <person name="Ma J."/>
        </authorList>
    </citation>
    <scope>NUCLEOTIDE SEQUENCE [LARGE SCALE GENOMIC DNA]</scope>
    <source>
        <strain evidence="3">CCUG 67170</strain>
    </source>
</reference>
<dbReference type="CDD" id="cd00093">
    <property type="entry name" value="HTH_XRE"/>
    <property type="match status" value="1"/>
</dbReference>
<name>A0ABV8CY16_9STRE</name>
<evidence type="ECO:0000313" key="2">
    <source>
        <dbReference type="EMBL" id="MFC3928703.1"/>
    </source>
</evidence>
<dbReference type="SMART" id="SM00530">
    <property type="entry name" value="HTH_XRE"/>
    <property type="match status" value="1"/>
</dbReference>
<dbReference type="PANTHER" id="PTHR37038">
    <property type="entry name" value="TRANSCRIPTIONAL REGULATOR-RELATED"/>
    <property type="match status" value="1"/>
</dbReference>
<dbReference type="Gene3D" id="1.10.260.40">
    <property type="entry name" value="lambda repressor-like DNA-binding domains"/>
    <property type="match status" value="1"/>
</dbReference>
<feature type="domain" description="HTH cro/C1-type" evidence="1">
    <location>
        <begin position="16"/>
        <end position="68"/>
    </location>
</feature>